<evidence type="ECO:0000256" key="1">
    <source>
        <dbReference type="SAM" id="MobiDB-lite"/>
    </source>
</evidence>
<dbReference type="InterPro" id="IPR043868">
    <property type="entry name" value="DUF5828"/>
</dbReference>
<feature type="region of interest" description="Disordered" evidence="1">
    <location>
        <begin position="29"/>
        <end position="87"/>
    </location>
</feature>
<dbReference type="Proteomes" id="UP001596312">
    <property type="component" value="Unassembled WGS sequence"/>
</dbReference>
<dbReference type="Pfam" id="PF19146">
    <property type="entry name" value="DUF5828"/>
    <property type="match status" value="1"/>
</dbReference>
<proteinExistence type="predicted"/>
<organism evidence="2 3">
    <name type="scientific">Halalkalicoccus tibetensis</name>
    <dbReference type="NCBI Taxonomy" id="175632"/>
    <lineage>
        <taxon>Archaea</taxon>
        <taxon>Methanobacteriati</taxon>
        <taxon>Methanobacteriota</taxon>
        <taxon>Stenosarchaea group</taxon>
        <taxon>Halobacteria</taxon>
        <taxon>Halobacteriales</taxon>
        <taxon>Halococcaceae</taxon>
        <taxon>Halalkalicoccus</taxon>
    </lineage>
</organism>
<protein>
    <submittedName>
        <fullName evidence="2">DUF5828 family protein</fullName>
    </submittedName>
</protein>
<evidence type="ECO:0000313" key="2">
    <source>
        <dbReference type="EMBL" id="MFC6906468.1"/>
    </source>
</evidence>
<keyword evidence="3" id="KW-1185">Reference proteome</keyword>
<feature type="region of interest" description="Disordered" evidence="1">
    <location>
        <begin position="199"/>
        <end position="219"/>
    </location>
</feature>
<gene>
    <name evidence="2" type="ORF">ACFQGH_14825</name>
</gene>
<comment type="caution">
    <text evidence="2">The sequence shown here is derived from an EMBL/GenBank/DDBJ whole genome shotgun (WGS) entry which is preliminary data.</text>
</comment>
<feature type="compositionally biased region" description="Basic and acidic residues" evidence="1">
    <location>
        <begin position="42"/>
        <end position="87"/>
    </location>
</feature>
<evidence type="ECO:0000313" key="3">
    <source>
        <dbReference type="Proteomes" id="UP001596312"/>
    </source>
</evidence>
<dbReference type="AlphaFoldDB" id="A0ABD5V857"/>
<dbReference type="EMBL" id="JBHSXQ010000004">
    <property type="protein sequence ID" value="MFC6906468.1"/>
    <property type="molecule type" value="Genomic_DNA"/>
</dbReference>
<dbReference type="RefSeq" id="WP_390220960.1">
    <property type="nucleotide sequence ID" value="NZ_JBBMXV010000004.1"/>
</dbReference>
<sequence length="219" mass="24195">MEESVSGFEVTGTWGDIVEHGERITAALEATDADSEEFEAWDEWRPKADDRLDDEISRRTSEQASVDEGRGERVGRTAEEDLRAAGEKLSESYERMGEEGDAQEAVHDSVDHATRAADTAGRKVLRAVEDTVYQGAMTEVAPYYFDGELVSANVAEVSRFGGSDEFVLEVDINDDELKEEISELLAEYDDEIDRWHIETDPKTANSAAAEGIGSRNPTP</sequence>
<reference evidence="2 3" key="1">
    <citation type="journal article" date="2019" name="Int. J. Syst. Evol. Microbiol.">
        <title>The Global Catalogue of Microorganisms (GCM) 10K type strain sequencing project: providing services to taxonomists for standard genome sequencing and annotation.</title>
        <authorList>
            <consortium name="The Broad Institute Genomics Platform"/>
            <consortium name="The Broad Institute Genome Sequencing Center for Infectious Disease"/>
            <person name="Wu L."/>
            <person name="Ma J."/>
        </authorList>
    </citation>
    <scope>NUCLEOTIDE SEQUENCE [LARGE SCALE GENOMIC DNA]</scope>
    <source>
        <strain evidence="2 3">CGMCC 1.3240</strain>
    </source>
</reference>
<feature type="compositionally biased region" description="Acidic residues" evidence="1">
    <location>
        <begin position="31"/>
        <end position="41"/>
    </location>
</feature>
<name>A0ABD5V857_9EURY</name>
<accession>A0ABD5V857</accession>